<accession>A0A1B0C2K4</accession>
<dbReference type="Proteomes" id="UP000092460">
    <property type="component" value="Unassembled WGS sequence"/>
</dbReference>
<reference evidence="1" key="2">
    <citation type="submission" date="2020-05" db="UniProtKB">
        <authorList>
            <consortium name="EnsemblMetazoa"/>
        </authorList>
    </citation>
    <scope>IDENTIFICATION</scope>
    <source>
        <strain evidence="1">IAEA</strain>
    </source>
</reference>
<reference evidence="2" key="1">
    <citation type="submission" date="2015-01" db="EMBL/GenBank/DDBJ databases">
        <authorList>
            <person name="Aksoy S."/>
            <person name="Warren W."/>
            <person name="Wilson R.K."/>
        </authorList>
    </citation>
    <scope>NUCLEOTIDE SEQUENCE [LARGE SCALE GENOMIC DNA]</scope>
    <source>
        <strain evidence="2">IAEA</strain>
    </source>
</reference>
<sequence length="94" mass="10872">MVISDVLFSQALKKNPQFWGLNNKHVNWQKDGRILADELTVTTNTTITIENESLMRLNKNPKGRRCTRLCAYLWYAIELGLQHAANRISKDILE</sequence>
<name>A0A1B0C2K4_9MUSC</name>
<evidence type="ECO:0000313" key="1">
    <source>
        <dbReference type="EnsemblMetazoa" id="GPPI047434-PA"/>
    </source>
</evidence>
<dbReference type="EMBL" id="JXJN01024570">
    <property type="status" value="NOT_ANNOTATED_CDS"/>
    <property type="molecule type" value="Genomic_DNA"/>
</dbReference>
<proteinExistence type="predicted"/>
<evidence type="ECO:0000313" key="2">
    <source>
        <dbReference type="Proteomes" id="UP000092460"/>
    </source>
</evidence>
<organism evidence="1 2">
    <name type="scientific">Glossina palpalis gambiensis</name>
    <dbReference type="NCBI Taxonomy" id="67801"/>
    <lineage>
        <taxon>Eukaryota</taxon>
        <taxon>Metazoa</taxon>
        <taxon>Ecdysozoa</taxon>
        <taxon>Arthropoda</taxon>
        <taxon>Hexapoda</taxon>
        <taxon>Insecta</taxon>
        <taxon>Pterygota</taxon>
        <taxon>Neoptera</taxon>
        <taxon>Endopterygota</taxon>
        <taxon>Diptera</taxon>
        <taxon>Brachycera</taxon>
        <taxon>Muscomorpha</taxon>
        <taxon>Hippoboscoidea</taxon>
        <taxon>Glossinidae</taxon>
        <taxon>Glossina</taxon>
    </lineage>
</organism>
<protein>
    <submittedName>
        <fullName evidence="1">Uncharacterized protein</fullName>
    </submittedName>
</protein>
<keyword evidence="2" id="KW-1185">Reference proteome</keyword>
<dbReference type="AlphaFoldDB" id="A0A1B0C2K4"/>
<dbReference type="VEuPathDB" id="VectorBase:GPPI047434"/>
<dbReference type="EnsemblMetazoa" id="GPPI047434-RA">
    <property type="protein sequence ID" value="GPPI047434-PA"/>
    <property type="gene ID" value="GPPI047434"/>
</dbReference>